<name>A0ABN0NRE1_9BACT</name>
<dbReference type="Proteomes" id="UP000016660">
    <property type="component" value="Unassembled WGS sequence"/>
</dbReference>
<sequence>MSIFLQSQMSQTGQICPTCLFVKSCAAISLCKDSKTSKTKTW</sequence>
<reference evidence="1 2" key="1">
    <citation type="submission" date="2013-06" db="EMBL/GenBank/DDBJ databases">
        <authorList>
            <person name="Weinstock G."/>
            <person name="Sodergren E."/>
            <person name="Lobos E.A."/>
            <person name="Fulton L."/>
            <person name="Fulton R."/>
            <person name="Courtney L."/>
            <person name="Fronick C."/>
            <person name="O'Laughlin M."/>
            <person name="Godfrey J."/>
            <person name="Wilson R.M."/>
            <person name="Miner T."/>
            <person name="Farmer C."/>
            <person name="Delehaunty K."/>
            <person name="Cordes M."/>
            <person name="Minx P."/>
            <person name="Tomlinson C."/>
            <person name="Chen J."/>
            <person name="Wollam A."/>
            <person name="Pepin K.H."/>
            <person name="Bhonagiri V."/>
            <person name="Zhang X."/>
            <person name="Warren W."/>
            <person name="Mitreva M."/>
            <person name="Mardis E.R."/>
            <person name="Wilson R.K."/>
        </authorList>
    </citation>
    <scope>NUCLEOTIDE SEQUENCE [LARGE SCALE GENOMIC DNA]</scope>
    <source>
        <strain evidence="1 2">ATCC 29426</strain>
    </source>
</reference>
<comment type="caution">
    <text evidence="1">The sequence shown here is derived from an EMBL/GenBank/DDBJ whole genome shotgun (WGS) entry which is preliminary data.</text>
</comment>
<gene>
    <name evidence="1" type="ORF">HMPREF0653_01626</name>
</gene>
<proteinExistence type="predicted"/>
<protein>
    <submittedName>
        <fullName evidence="1">Uncharacterized protein</fullName>
    </submittedName>
</protein>
<accession>A0ABN0NRE1</accession>
<organism evidence="1 2">
    <name type="scientific">Prevotella disiens JCM 6334 = ATCC 29426</name>
    <dbReference type="NCBI Taxonomy" id="1235811"/>
    <lineage>
        <taxon>Bacteria</taxon>
        <taxon>Pseudomonadati</taxon>
        <taxon>Bacteroidota</taxon>
        <taxon>Bacteroidia</taxon>
        <taxon>Bacteroidales</taxon>
        <taxon>Prevotellaceae</taxon>
        <taxon>Prevotella</taxon>
    </lineage>
</organism>
<dbReference type="EMBL" id="AWUY01000148">
    <property type="protein sequence ID" value="ERJ76009.1"/>
    <property type="molecule type" value="Genomic_DNA"/>
</dbReference>
<evidence type="ECO:0000313" key="1">
    <source>
        <dbReference type="EMBL" id="ERJ76009.1"/>
    </source>
</evidence>
<keyword evidence="2" id="KW-1185">Reference proteome</keyword>
<evidence type="ECO:0000313" key="2">
    <source>
        <dbReference type="Proteomes" id="UP000016660"/>
    </source>
</evidence>